<dbReference type="EMBL" id="CAMAPF010000087">
    <property type="protein sequence ID" value="CAH9096432.1"/>
    <property type="molecule type" value="Genomic_DNA"/>
</dbReference>
<organism evidence="1 2">
    <name type="scientific">Cuscuta epithymum</name>
    <dbReference type="NCBI Taxonomy" id="186058"/>
    <lineage>
        <taxon>Eukaryota</taxon>
        <taxon>Viridiplantae</taxon>
        <taxon>Streptophyta</taxon>
        <taxon>Embryophyta</taxon>
        <taxon>Tracheophyta</taxon>
        <taxon>Spermatophyta</taxon>
        <taxon>Magnoliopsida</taxon>
        <taxon>eudicotyledons</taxon>
        <taxon>Gunneridae</taxon>
        <taxon>Pentapetalae</taxon>
        <taxon>asterids</taxon>
        <taxon>lamiids</taxon>
        <taxon>Solanales</taxon>
        <taxon>Convolvulaceae</taxon>
        <taxon>Cuscuteae</taxon>
        <taxon>Cuscuta</taxon>
        <taxon>Cuscuta subgen. Cuscuta</taxon>
    </lineage>
</organism>
<accession>A0AAV0DB42</accession>
<dbReference type="Proteomes" id="UP001152523">
    <property type="component" value="Unassembled WGS sequence"/>
</dbReference>
<comment type="caution">
    <text evidence="1">The sequence shown here is derived from an EMBL/GenBank/DDBJ whole genome shotgun (WGS) entry which is preliminary data.</text>
</comment>
<protein>
    <submittedName>
        <fullName evidence="1">Uncharacterized protein</fullName>
    </submittedName>
</protein>
<keyword evidence="2" id="KW-1185">Reference proteome</keyword>
<reference evidence="1" key="1">
    <citation type="submission" date="2022-07" db="EMBL/GenBank/DDBJ databases">
        <authorList>
            <person name="Macas J."/>
            <person name="Novak P."/>
            <person name="Neumann P."/>
        </authorList>
    </citation>
    <scope>NUCLEOTIDE SEQUENCE</scope>
</reference>
<proteinExistence type="predicted"/>
<evidence type="ECO:0000313" key="1">
    <source>
        <dbReference type="EMBL" id="CAH9096432.1"/>
    </source>
</evidence>
<gene>
    <name evidence="1" type="ORF">CEPIT_LOCUS13734</name>
</gene>
<dbReference type="AlphaFoldDB" id="A0AAV0DB42"/>
<name>A0AAV0DB42_9ASTE</name>
<sequence>MKFHFRQISDQKRGEMSLIPLLSHIPWIPILISTIARQGQPVSDLEMVHRSCDEDDASPHRRQLCRHFSLTLMSDDCLSPPSLTTYMFFGSSFHCHLTHRILPPPPRLESSSNRNVCVSISSSYVYFASPSIRMGTATRHLLRFMRC</sequence>
<evidence type="ECO:0000313" key="2">
    <source>
        <dbReference type="Proteomes" id="UP001152523"/>
    </source>
</evidence>